<accession>A0A1D6KI46</accession>
<evidence type="ECO:0000256" key="1">
    <source>
        <dbReference type="SAM" id="MobiDB-lite"/>
    </source>
</evidence>
<dbReference type="InParanoid" id="A0A1D6KI46"/>
<evidence type="ECO:0000313" key="2">
    <source>
        <dbReference type="EMBL" id="ONM02665.1"/>
    </source>
</evidence>
<proteinExistence type="predicted"/>
<protein>
    <submittedName>
        <fullName evidence="2">Uncharacterized protein</fullName>
    </submittedName>
</protein>
<feature type="compositionally biased region" description="Basic and acidic residues" evidence="1">
    <location>
        <begin position="1"/>
        <end position="12"/>
    </location>
</feature>
<gene>
    <name evidence="2" type="ORF">ZEAMMB73_Zm00001d031306</name>
</gene>
<organism evidence="2">
    <name type="scientific">Zea mays</name>
    <name type="common">Maize</name>
    <dbReference type="NCBI Taxonomy" id="4577"/>
    <lineage>
        <taxon>Eukaryota</taxon>
        <taxon>Viridiplantae</taxon>
        <taxon>Streptophyta</taxon>
        <taxon>Embryophyta</taxon>
        <taxon>Tracheophyta</taxon>
        <taxon>Spermatophyta</taxon>
        <taxon>Magnoliopsida</taxon>
        <taxon>Liliopsida</taxon>
        <taxon>Poales</taxon>
        <taxon>Poaceae</taxon>
        <taxon>PACMAD clade</taxon>
        <taxon>Panicoideae</taxon>
        <taxon>Andropogonodae</taxon>
        <taxon>Andropogoneae</taxon>
        <taxon>Tripsacinae</taxon>
        <taxon>Zea</taxon>
    </lineage>
</organism>
<sequence length="94" mass="10198">MNAEEASARESSDESSLSARSSVPSARASCSSRDQSVERLLEADAALAWKKCVEKSVLAPRTLPGNRSSGTARSWSWSWSRVLVLEHCTRSKSA</sequence>
<dbReference type="EMBL" id="CM007647">
    <property type="protein sequence ID" value="ONM02665.1"/>
    <property type="molecule type" value="Genomic_DNA"/>
</dbReference>
<feature type="compositionally biased region" description="Low complexity" evidence="1">
    <location>
        <begin position="14"/>
        <end position="33"/>
    </location>
</feature>
<name>A0A1D6KI46_MAIZE</name>
<feature type="region of interest" description="Disordered" evidence="1">
    <location>
        <begin position="1"/>
        <end position="35"/>
    </location>
</feature>
<dbReference type="AlphaFoldDB" id="A0A1D6KI46"/>
<feature type="non-terminal residue" evidence="2">
    <location>
        <position position="94"/>
    </location>
</feature>
<reference evidence="2" key="1">
    <citation type="submission" date="2015-12" db="EMBL/GenBank/DDBJ databases">
        <title>Update maize B73 reference genome by single molecule sequencing technologies.</title>
        <authorList>
            <consortium name="Maize Genome Sequencing Project"/>
            <person name="Ware D."/>
        </authorList>
    </citation>
    <scope>NUCLEOTIDE SEQUENCE [LARGE SCALE GENOMIC DNA]</scope>
    <source>
        <tissue evidence="2">Seedling</tissue>
    </source>
</reference>